<evidence type="ECO:0000313" key="1">
    <source>
        <dbReference type="EMBL" id="MBJ6360170.1"/>
    </source>
</evidence>
<protein>
    <submittedName>
        <fullName evidence="1">DUF4127 family protein</fullName>
    </submittedName>
</protein>
<dbReference type="RefSeq" id="WP_199017693.1">
    <property type="nucleotide sequence ID" value="NZ_JAELUP010000005.1"/>
</dbReference>
<dbReference type="EMBL" id="JAELUP010000005">
    <property type="protein sequence ID" value="MBJ6360170.1"/>
    <property type="molecule type" value="Genomic_DNA"/>
</dbReference>
<reference evidence="1" key="1">
    <citation type="submission" date="2020-12" db="EMBL/GenBank/DDBJ databases">
        <authorList>
            <person name="Huq M.A."/>
        </authorList>
    </citation>
    <scope>NUCLEOTIDE SEQUENCE</scope>
    <source>
        <strain evidence="1">MAHUQ-46</strain>
    </source>
</reference>
<dbReference type="Pfam" id="PF13552">
    <property type="entry name" value="DUF4127"/>
    <property type="match status" value="1"/>
</dbReference>
<keyword evidence="2" id="KW-1185">Reference proteome</keyword>
<evidence type="ECO:0000313" key="2">
    <source>
        <dbReference type="Proteomes" id="UP000640274"/>
    </source>
</evidence>
<gene>
    <name evidence="1" type="ORF">JFN88_02390</name>
</gene>
<comment type="caution">
    <text evidence="1">The sequence shown here is derived from an EMBL/GenBank/DDBJ whole genome shotgun (WGS) entry which is preliminary data.</text>
</comment>
<dbReference type="InterPro" id="IPR025394">
    <property type="entry name" value="DUF4127"/>
</dbReference>
<name>A0A934J4B7_9BACL</name>
<accession>A0A934J4B7</accession>
<organism evidence="1 2">
    <name type="scientific">Paenibacillus roseus</name>
    <dbReference type="NCBI Taxonomy" id="2798579"/>
    <lineage>
        <taxon>Bacteria</taxon>
        <taxon>Bacillati</taxon>
        <taxon>Bacillota</taxon>
        <taxon>Bacilli</taxon>
        <taxon>Bacillales</taxon>
        <taxon>Paenibacillaceae</taxon>
        <taxon>Paenibacillus</taxon>
    </lineage>
</organism>
<proteinExistence type="predicted"/>
<sequence>MKKVVYVPLDDRPVNLDDVIVQGKSAGIEVITPNAGDIRNRLDTQKTVSGSEVTSTSDPVYGKPGDIARFIEERADEADGFIISIDMLAYGGLIGSRYLRPEDSQAYPDFDCSTTDLLDTIRRVKQMCPHKPVYVMDTIMRLATTVHVEGLTTPAYQESRNFMRQPRKHFESFEEILEGYDLKPDGTAYGDTVHFNKTHFYNTRRHKLKTTRYVLERLTQEGYIDFLAIGVDDAYIEGVQANEIAWVEERIDSGLGGVNGKNPDRAVILPDADGLGHSLLARMAGRIYHGPAKPRYRVRYYGPHGSTVINPYEYMDVNENIRSHVDIAGGQLVASGPFEMDIIAVTDDNQAAQAVEHVEANGGCGVPSIVLDFTSGGVANEKVTTALLASPFTGRLLGYSAWNTAGNKIGLAVGMGHARYAFLTGNVPLQTLNAALNAHGTLLFKRFLKDYAYKALTIGEIRAEAAQRSPYTNVTADANMLLFVSASDYSDLSALLEERMQTHTAILAAANAFIPAASPAACNIHRIHSGAWDLVPYTSVTLPPANTGFTWGRAFEITLNPSAELGLNSESL</sequence>
<dbReference type="Proteomes" id="UP000640274">
    <property type="component" value="Unassembled WGS sequence"/>
</dbReference>
<dbReference type="AlphaFoldDB" id="A0A934J4B7"/>